<feature type="binding site" evidence="10">
    <location>
        <position position="432"/>
    </location>
    <ligand>
        <name>L-glutamate</name>
        <dbReference type="ChEBI" id="CHEBI:29985"/>
    </ligand>
</feature>
<keyword evidence="11" id="KW-0317">Glutathione biosynthesis</keyword>
<dbReference type="Gene3D" id="3.60.20.40">
    <property type="match status" value="1"/>
</dbReference>
<dbReference type="InterPro" id="IPR043138">
    <property type="entry name" value="GGT_lsub"/>
</dbReference>
<keyword evidence="14" id="KW-1185">Reference proteome</keyword>
<dbReference type="EMBL" id="QJKC01000003">
    <property type="protein sequence ID" value="PXX49950.1"/>
    <property type="molecule type" value="Genomic_DNA"/>
</dbReference>
<evidence type="ECO:0000313" key="14">
    <source>
        <dbReference type="Proteomes" id="UP000248395"/>
    </source>
</evidence>
<dbReference type="InterPro" id="IPR043137">
    <property type="entry name" value="GGT_ssub_C"/>
</dbReference>
<dbReference type="PANTHER" id="PTHR43199:SF1">
    <property type="entry name" value="GLUTATHIONE HYDROLASE PROENZYME"/>
    <property type="match status" value="1"/>
</dbReference>
<dbReference type="Proteomes" id="UP000248395">
    <property type="component" value="Unassembled WGS sequence"/>
</dbReference>
<feature type="binding site" evidence="10">
    <location>
        <begin position="456"/>
        <end position="457"/>
    </location>
    <ligand>
        <name>L-glutamate</name>
        <dbReference type="ChEBI" id="CHEBI:29985"/>
    </ligand>
</feature>
<keyword evidence="6 11" id="KW-0865">Zymogen</keyword>
<feature type="active site" description="Nucleophile" evidence="9">
    <location>
        <position position="392"/>
    </location>
</feature>
<comment type="PTM">
    <text evidence="11">Cleaved by autocatalysis into a large and a small subunit.</text>
</comment>
<evidence type="ECO:0000256" key="7">
    <source>
        <dbReference type="ARBA" id="ARBA00023315"/>
    </source>
</evidence>
<sequence length="572" mass="60863">MLLRSLLLLLCALPALAETAAPEAASGFSPRPAVSARNSMVATANPYASKAALEILQRGGSAIDAAIAAQLVLGLTEPQSSGIGGGAFMLYYDGHRLTSFDGRETAPATADGKLFLQAQGQPMDFYQAVVGGRSVGVPGVLAMLKLAHQQGGHLPWASLFQPAIRLAQQGFAISPRLYTLLANDRFLREDAAARRYFYQPDGQPKAMGSLLKNPEYAATLEQIARHGPRAFYQGEIATAIIDKVNQHPRNPGRMLPADLAAYQAIERKPLCAPYRSWQVCGMDAPSSGGVAVLQMLGMLQRFPLAGMSPTAGSTIHLFAEAGKLAFADRNRYLADPAFASVPSAALVATDYVQQRSLLIRPERSMGTASAGEPAGVKLSAYGRDSAVELPCTSHLNVVDRQGRVVSMTSSIEDQFGSRMLVKGFLLNNQLTDFSFAPEDHGLPVANRVEARKRPRSSMSPTMVFDSKGKFLLATGSPGGSQIIGYVAQTLIALLDWKLDPQQAVSLPHYGNRNGATELEAGQGLDLQASTLTALGHQVKMVDMTSGLSALVRTGNGYTGGADPRREGLVLGR</sequence>
<name>A0A318JNJ2_9NEIS</name>
<feature type="chain" id="PRO_5016381173" description="Glutathione hydrolase proenzyme" evidence="12">
    <location>
        <begin position="18"/>
        <end position="572"/>
    </location>
</feature>
<accession>A0A318JNJ2</accession>
<dbReference type="PRINTS" id="PR01210">
    <property type="entry name" value="GGTRANSPTASE"/>
</dbReference>
<dbReference type="UniPathway" id="UPA00204"/>
<dbReference type="InterPro" id="IPR029055">
    <property type="entry name" value="Ntn_hydrolases_N"/>
</dbReference>
<evidence type="ECO:0000313" key="13">
    <source>
        <dbReference type="EMBL" id="PXX49950.1"/>
    </source>
</evidence>
<dbReference type="NCBIfam" id="TIGR00066">
    <property type="entry name" value="g_glut_trans"/>
    <property type="match status" value="1"/>
</dbReference>
<evidence type="ECO:0000256" key="6">
    <source>
        <dbReference type="ARBA" id="ARBA00023145"/>
    </source>
</evidence>
<evidence type="ECO:0000256" key="9">
    <source>
        <dbReference type="PIRSR" id="PIRSR600101-1"/>
    </source>
</evidence>
<feature type="signal peptide" evidence="12">
    <location>
        <begin position="1"/>
        <end position="17"/>
    </location>
</feature>
<organism evidence="13 14">
    <name type="scientific">Aquitalea magnusonii</name>
    <dbReference type="NCBI Taxonomy" id="332411"/>
    <lineage>
        <taxon>Bacteria</taxon>
        <taxon>Pseudomonadati</taxon>
        <taxon>Pseudomonadota</taxon>
        <taxon>Betaproteobacteria</taxon>
        <taxon>Neisseriales</taxon>
        <taxon>Chromobacteriaceae</taxon>
        <taxon>Aquitalea</taxon>
    </lineage>
</organism>
<evidence type="ECO:0000256" key="8">
    <source>
        <dbReference type="ARBA" id="ARBA00047417"/>
    </source>
</evidence>
<dbReference type="OrthoDB" id="5297205at2"/>
<dbReference type="Gene3D" id="1.10.246.130">
    <property type="match status" value="1"/>
</dbReference>
<dbReference type="EC" id="2.3.2.2" evidence="11"/>
<evidence type="ECO:0000256" key="10">
    <source>
        <dbReference type="PIRSR" id="PIRSR600101-2"/>
    </source>
</evidence>
<evidence type="ECO:0000256" key="1">
    <source>
        <dbReference type="ARBA" id="ARBA00001049"/>
    </source>
</evidence>
<dbReference type="GO" id="GO:0006751">
    <property type="term" value="P:glutathione catabolic process"/>
    <property type="evidence" value="ECO:0007669"/>
    <property type="project" value="UniProtKB-UniRule"/>
</dbReference>
<comment type="subunit">
    <text evidence="11">This enzyme consists of two polypeptide chains, which are synthesized in precursor form from a single polypeptide.</text>
</comment>
<comment type="pathway">
    <text evidence="11">Sulfur metabolism; glutathione metabolism.</text>
</comment>
<evidence type="ECO:0000256" key="11">
    <source>
        <dbReference type="RuleBase" id="RU368036"/>
    </source>
</evidence>
<gene>
    <name evidence="13" type="ORF">DFR38_103130</name>
</gene>
<dbReference type="RefSeq" id="WP_059286875.1">
    <property type="nucleotide sequence ID" value="NZ_LNQU01000120.1"/>
</dbReference>
<evidence type="ECO:0000256" key="5">
    <source>
        <dbReference type="ARBA" id="ARBA00022801"/>
    </source>
</evidence>
<evidence type="ECO:0000256" key="3">
    <source>
        <dbReference type="ARBA" id="ARBA00009381"/>
    </source>
</evidence>
<dbReference type="InterPro" id="IPR051792">
    <property type="entry name" value="GGT_bact"/>
</dbReference>
<dbReference type="InterPro" id="IPR000101">
    <property type="entry name" value="GGT_peptidase"/>
</dbReference>
<comment type="similarity">
    <text evidence="3 11">Belongs to the gamma-glutamyltransferase family.</text>
</comment>
<dbReference type="GO" id="GO:0036374">
    <property type="term" value="F:glutathione hydrolase activity"/>
    <property type="evidence" value="ECO:0007669"/>
    <property type="project" value="UniProtKB-UniRule"/>
</dbReference>
<feature type="binding site" evidence="10">
    <location>
        <position position="479"/>
    </location>
    <ligand>
        <name>L-glutamate</name>
        <dbReference type="ChEBI" id="CHEBI:29985"/>
    </ligand>
</feature>
<comment type="catalytic activity">
    <reaction evidence="1 11">
        <text>an S-substituted glutathione + H2O = an S-substituted L-cysteinylglycine + L-glutamate</text>
        <dbReference type="Rhea" id="RHEA:59468"/>
        <dbReference type="ChEBI" id="CHEBI:15377"/>
        <dbReference type="ChEBI" id="CHEBI:29985"/>
        <dbReference type="ChEBI" id="CHEBI:90779"/>
        <dbReference type="ChEBI" id="CHEBI:143103"/>
        <dbReference type="EC" id="3.4.19.13"/>
    </reaction>
</comment>
<dbReference type="PANTHER" id="PTHR43199">
    <property type="entry name" value="GLUTATHIONE HYDROLASE"/>
    <property type="match status" value="1"/>
</dbReference>
<comment type="catalytic activity">
    <reaction evidence="8 11">
        <text>an N-terminal (5-L-glutamyl)-[peptide] + an alpha-amino acid = 5-L-glutamyl amino acid + an N-terminal L-alpha-aminoacyl-[peptide]</text>
        <dbReference type="Rhea" id="RHEA:23904"/>
        <dbReference type="Rhea" id="RHEA-COMP:9780"/>
        <dbReference type="Rhea" id="RHEA-COMP:9795"/>
        <dbReference type="ChEBI" id="CHEBI:77644"/>
        <dbReference type="ChEBI" id="CHEBI:78597"/>
        <dbReference type="ChEBI" id="CHEBI:78599"/>
        <dbReference type="ChEBI" id="CHEBI:78608"/>
        <dbReference type="EC" id="2.3.2.2"/>
    </reaction>
</comment>
<keyword evidence="12" id="KW-0732">Signal</keyword>
<dbReference type="GO" id="GO:0103068">
    <property type="term" value="F:leukotriene C4 gamma-glutamyl transferase activity"/>
    <property type="evidence" value="ECO:0007669"/>
    <property type="project" value="UniProtKB-EC"/>
</dbReference>
<keyword evidence="7 11" id="KW-0012">Acyltransferase</keyword>
<dbReference type="GO" id="GO:0006750">
    <property type="term" value="P:glutathione biosynthetic process"/>
    <property type="evidence" value="ECO:0007669"/>
    <property type="project" value="UniProtKB-KW"/>
</dbReference>
<keyword evidence="4 11" id="KW-0808">Transferase</keyword>
<evidence type="ECO:0000256" key="4">
    <source>
        <dbReference type="ARBA" id="ARBA00022679"/>
    </source>
</evidence>
<reference evidence="13 14" key="1">
    <citation type="submission" date="2018-05" db="EMBL/GenBank/DDBJ databases">
        <title>Genomic Encyclopedia of Type Strains, Phase IV (KMG-IV): sequencing the most valuable type-strain genomes for metagenomic binning, comparative biology and taxonomic classification.</title>
        <authorList>
            <person name="Goeker M."/>
        </authorList>
    </citation>
    <scope>NUCLEOTIDE SEQUENCE [LARGE SCALE GENOMIC DNA]</scope>
    <source>
        <strain evidence="13 14">DSM 25134</strain>
    </source>
</reference>
<proteinExistence type="inferred from homology"/>
<dbReference type="SUPFAM" id="SSF56235">
    <property type="entry name" value="N-terminal nucleophile aminohydrolases (Ntn hydrolases)"/>
    <property type="match status" value="1"/>
</dbReference>
<feature type="binding site" evidence="10">
    <location>
        <position position="103"/>
    </location>
    <ligand>
        <name>L-glutamate</name>
        <dbReference type="ChEBI" id="CHEBI:29985"/>
    </ligand>
</feature>
<evidence type="ECO:0000256" key="12">
    <source>
        <dbReference type="SAM" id="SignalP"/>
    </source>
</evidence>
<keyword evidence="5 11" id="KW-0378">Hydrolase</keyword>
<comment type="caution">
    <text evidence="13">The sequence shown here is derived from an EMBL/GenBank/DDBJ whole genome shotgun (WGS) entry which is preliminary data.</text>
</comment>
<dbReference type="EC" id="3.4.19.13" evidence="11"/>
<dbReference type="Pfam" id="PF01019">
    <property type="entry name" value="G_glu_transpept"/>
    <property type="match status" value="1"/>
</dbReference>
<comment type="catalytic activity">
    <reaction evidence="2 11">
        <text>glutathione + H2O = L-cysteinylglycine + L-glutamate</text>
        <dbReference type="Rhea" id="RHEA:28807"/>
        <dbReference type="ChEBI" id="CHEBI:15377"/>
        <dbReference type="ChEBI" id="CHEBI:29985"/>
        <dbReference type="ChEBI" id="CHEBI:57925"/>
        <dbReference type="ChEBI" id="CHEBI:61694"/>
        <dbReference type="EC" id="3.4.19.13"/>
    </reaction>
</comment>
<dbReference type="AlphaFoldDB" id="A0A318JNJ2"/>
<protein>
    <recommendedName>
        <fullName evidence="11">Glutathione hydrolase proenzyme</fullName>
        <ecNumber evidence="11">2.3.2.2</ecNumber>
        <ecNumber evidence="11">3.4.19.13</ecNumber>
    </recommendedName>
    <component>
        <recommendedName>
            <fullName evidence="11">Glutathione hydrolase large chain</fullName>
        </recommendedName>
    </component>
    <component>
        <recommendedName>
            <fullName evidence="11">Glutathione hydrolase small chain</fullName>
        </recommendedName>
    </component>
</protein>
<evidence type="ECO:0000256" key="2">
    <source>
        <dbReference type="ARBA" id="ARBA00001089"/>
    </source>
</evidence>